<sequence length="104" mass="12173">MGLADYWLQVAEYLGVDAFLGMWRILDANRNNIPQAKRNGGDSMSPILRPYSGYLRFQKNRFVEQLAAQGLKPKEIQQRVQQQLCENISIVHIWRLSNKNRIKR</sequence>
<organism evidence="1 2">
    <name type="scientific">Paucimonas lemoignei</name>
    <name type="common">Pseudomonas lemoignei</name>
    <dbReference type="NCBI Taxonomy" id="29443"/>
    <lineage>
        <taxon>Bacteria</taxon>
        <taxon>Pseudomonadati</taxon>
        <taxon>Pseudomonadota</taxon>
        <taxon>Betaproteobacteria</taxon>
        <taxon>Burkholderiales</taxon>
        <taxon>Burkholderiaceae</taxon>
        <taxon>Paucimonas</taxon>
    </lineage>
</organism>
<comment type="caution">
    <text evidence="1">The sequence shown here is derived from an EMBL/GenBank/DDBJ whole genome shotgun (WGS) entry which is preliminary data.</text>
</comment>
<evidence type="ECO:0000313" key="2">
    <source>
        <dbReference type="Proteomes" id="UP000295382"/>
    </source>
</evidence>
<reference evidence="1 2" key="1">
    <citation type="submission" date="2019-03" db="EMBL/GenBank/DDBJ databases">
        <title>Genomic Encyclopedia of Type Strains, Phase IV (KMG-IV): sequencing the most valuable type-strain genomes for metagenomic binning, comparative biology and taxonomic classification.</title>
        <authorList>
            <person name="Goeker M."/>
        </authorList>
    </citation>
    <scope>NUCLEOTIDE SEQUENCE [LARGE SCALE GENOMIC DNA]</scope>
    <source>
        <strain evidence="1 2">DSM 7445</strain>
    </source>
</reference>
<evidence type="ECO:0000313" key="1">
    <source>
        <dbReference type="EMBL" id="TCS35843.1"/>
    </source>
</evidence>
<dbReference type="AlphaFoldDB" id="A0A4R3HTP3"/>
<name>A0A4R3HTP3_PAULE</name>
<dbReference type="EMBL" id="SLZQ01000009">
    <property type="protein sequence ID" value="TCS35843.1"/>
    <property type="molecule type" value="Genomic_DNA"/>
</dbReference>
<protein>
    <submittedName>
        <fullName evidence="1">Uncharacterized protein</fullName>
    </submittedName>
</protein>
<accession>A0A4R3HTP3</accession>
<gene>
    <name evidence="1" type="ORF">EDC30_109142</name>
</gene>
<keyword evidence="2" id="KW-1185">Reference proteome</keyword>
<dbReference type="Proteomes" id="UP000295382">
    <property type="component" value="Unassembled WGS sequence"/>
</dbReference>
<proteinExistence type="predicted"/>